<evidence type="ECO:0000313" key="3">
    <source>
        <dbReference type="Proteomes" id="UP000294599"/>
    </source>
</evidence>
<feature type="compositionally biased region" description="Basic residues" evidence="1">
    <location>
        <begin position="1"/>
        <end position="11"/>
    </location>
</feature>
<feature type="region of interest" description="Disordered" evidence="1">
    <location>
        <begin position="214"/>
        <end position="240"/>
    </location>
</feature>
<organism evidence="2 3">
    <name type="scientific">Pseudofulvimonas gallinarii</name>
    <dbReference type="NCBI Taxonomy" id="634155"/>
    <lineage>
        <taxon>Bacteria</taxon>
        <taxon>Pseudomonadati</taxon>
        <taxon>Pseudomonadota</taxon>
        <taxon>Gammaproteobacteria</taxon>
        <taxon>Lysobacterales</taxon>
        <taxon>Rhodanobacteraceae</taxon>
        <taxon>Pseudofulvimonas</taxon>
    </lineage>
</organism>
<evidence type="ECO:0000256" key="1">
    <source>
        <dbReference type="SAM" id="MobiDB-lite"/>
    </source>
</evidence>
<dbReference type="AlphaFoldDB" id="A0A4R3LLF0"/>
<reference evidence="2 3" key="1">
    <citation type="submission" date="2019-03" db="EMBL/GenBank/DDBJ databases">
        <title>Genomic Encyclopedia of Type Strains, Phase IV (KMG-IV): sequencing the most valuable type-strain genomes for metagenomic binning, comparative biology and taxonomic classification.</title>
        <authorList>
            <person name="Goeker M."/>
        </authorList>
    </citation>
    <scope>NUCLEOTIDE SEQUENCE [LARGE SCALE GENOMIC DNA]</scope>
    <source>
        <strain evidence="2 3">DSM 21944</strain>
    </source>
</reference>
<feature type="compositionally biased region" description="Low complexity" evidence="1">
    <location>
        <begin position="183"/>
        <end position="196"/>
    </location>
</feature>
<feature type="region of interest" description="Disordered" evidence="1">
    <location>
        <begin position="135"/>
        <end position="196"/>
    </location>
</feature>
<keyword evidence="3" id="KW-1185">Reference proteome</keyword>
<dbReference type="EMBL" id="SMAF01000003">
    <property type="protein sequence ID" value="TCT00406.1"/>
    <property type="molecule type" value="Genomic_DNA"/>
</dbReference>
<name>A0A4R3LLF0_9GAMM</name>
<comment type="caution">
    <text evidence="2">The sequence shown here is derived from an EMBL/GenBank/DDBJ whole genome shotgun (WGS) entry which is preliminary data.</text>
</comment>
<feature type="compositionally biased region" description="Basic and acidic residues" evidence="1">
    <location>
        <begin position="151"/>
        <end position="168"/>
    </location>
</feature>
<feature type="region of interest" description="Disordered" evidence="1">
    <location>
        <begin position="1"/>
        <end position="66"/>
    </location>
</feature>
<gene>
    <name evidence="2" type="ORF">EDC25_103174</name>
</gene>
<dbReference type="Proteomes" id="UP000294599">
    <property type="component" value="Unassembled WGS sequence"/>
</dbReference>
<sequence>MRRGALRPRRTHSPDRIRPQRPRHRPQLRLSRELAVDFTSSALEGPRRSAASPCRRGVTTPPIPSYPHRRVSSIPCEEAPFAGCRRIVAPIRTRRSPDSVIPAQAGIQHSMRRGPVRWMPPYLRTCKDSPLPRFRHTRAGGYPAFHAKRPRSLDARLRGHDGQNEPRRASPTQDPQPRPHPPATTTTPPATSTCARTRCRLHLVRARRAAAIRRLAVPSRSHRNPHSVIPAQAGIQHSRR</sequence>
<accession>A0A4R3LLF0</accession>
<evidence type="ECO:0000313" key="2">
    <source>
        <dbReference type="EMBL" id="TCT00406.1"/>
    </source>
</evidence>
<proteinExistence type="predicted"/>
<protein>
    <submittedName>
        <fullName evidence="2">Uncharacterized protein</fullName>
    </submittedName>
</protein>